<comment type="caution">
    <text evidence="5">The sequence shown here is derived from an EMBL/GenBank/DDBJ whole genome shotgun (WGS) entry which is preliminary data.</text>
</comment>
<proteinExistence type="predicted"/>
<dbReference type="CDD" id="cd00093">
    <property type="entry name" value="HTH_XRE"/>
    <property type="match status" value="1"/>
</dbReference>
<dbReference type="Pfam" id="PF01381">
    <property type="entry name" value="HTH_3"/>
    <property type="match status" value="1"/>
</dbReference>
<dbReference type="Proteomes" id="UP000241986">
    <property type="component" value="Unassembled WGS sequence"/>
</dbReference>
<dbReference type="InterPro" id="IPR052359">
    <property type="entry name" value="HTH-type_reg/antitoxin"/>
</dbReference>
<dbReference type="NCBIfam" id="NF041265">
    <property type="entry name" value="NadS"/>
    <property type="match status" value="1"/>
</dbReference>
<keyword evidence="3" id="KW-0804">Transcription</keyword>
<keyword evidence="1" id="KW-0805">Transcription regulation</keyword>
<reference evidence="5 6" key="1">
    <citation type="submission" date="2018-03" db="EMBL/GenBank/DDBJ databases">
        <title>Aeromonas veronii whole genome sequencing and analysis.</title>
        <authorList>
            <person name="Xie H."/>
            <person name="Liu T."/>
            <person name="Wang K."/>
        </authorList>
    </citation>
    <scope>NUCLEOTIDE SEQUENCE [LARGE SCALE GENOMIC DNA]</scope>
    <source>
        <strain evidence="5 6">XH.VA.1</strain>
    </source>
</reference>
<dbReference type="AlphaFoldDB" id="A0A2T4MZC8"/>
<evidence type="ECO:0000256" key="3">
    <source>
        <dbReference type="ARBA" id="ARBA00023163"/>
    </source>
</evidence>
<dbReference type="EMBL" id="PZKL01000038">
    <property type="protein sequence ID" value="PTH79911.1"/>
    <property type="molecule type" value="Genomic_DNA"/>
</dbReference>
<gene>
    <name evidence="5" type="ORF">DAA48_16745</name>
</gene>
<dbReference type="InterPro" id="IPR001387">
    <property type="entry name" value="Cro/C1-type_HTH"/>
</dbReference>
<dbReference type="Gene3D" id="1.10.260.40">
    <property type="entry name" value="lambda repressor-like DNA-binding domains"/>
    <property type="match status" value="1"/>
</dbReference>
<sequence>MNMFDELTKSLVEAIAISNSEAAPSRITKIRIPDVKKIRAANGLTQEALADFLSSSVDTIKSWESGRRNPTSLTSKVLLLIEDNPSFLGLLAKY</sequence>
<accession>A0A2T4MZC8</accession>
<dbReference type="PANTHER" id="PTHR36511">
    <property type="entry name" value="MERR FAMILY BACTERIAL REGULATORY PROTEIN"/>
    <property type="match status" value="1"/>
</dbReference>
<dbReference type="InterPro" id="IPR010982">
    <property type="entry name" value="Lambda_DNA-bd_dom_sf"/>
</dbReference>
<dbReference type="RefSeq" id="WP_107684080.1">
    <property type="nucleotide sequence ID" value="NZ_PZKL01000038.1"/>
</dbReference>
<name>A0A2T4MZC8_AERVE</name>
<evidence type="ECO:0000259" key="4">
    <source>
        <dbReference type="PROSITE" id="PS50943"/>
    </source>
</evidence>
<keyword evidence="2" id="KW-0238">DNA-binding</keyword>
<dbReference type="SMART" id="SM00530">
    <property type="entry name" value="HTH_XRE"/>
    <property type="match status" value="1"/>
</dbReference>
<dbReference type="SUPFAM" id="SSF47413">
    <property type="entry name" value="lambda repressor-like DNA-binding domains"/>
    <property type="match status" value="1"/>
</dbReference>
<dbReference type="PROSITE" id="PS50943">
    <property type="entry name" value="HTH_CROC1"/>
    <property type="match status" value="1"/>
</dbReference>
<organism evidence="5 6">
    <name type="scientific">Aeromonas veronii</name>
    <dbReference type="NCBI Taxonomy" id="654"/>
    <lineage>
        <taxon>Bacteria</taxon>
        <taxon>Pseudomonadati</taxon>
        <taxon>Pseudomonadota</taxon>
        <taxon>Gammaproteobacteria</taxon>
        <taxon>Aeromonadales</taxon>
        <taxon>Aeromonadaceae</taxon>
        <taxon>Aeromonas</taxon>
    </lineage>
</organism>
<evidence type="ECO:0000313" key="6">
    <source>
        <dbReference type="Proteomes" id="UP000241986"/>
    </source>
</evidence>
<feature type="domain" description="HTH cro/C1-type" evidence="4">
    <location>
        <begin position="35"/>
        <end position="71"/>
    </location>
</feature>
<dbReference type="GO" id="GO:0003677">
    <property type="term" value="F:DNA binding"/>
    <property type="evidence" value="ECO:0007669"/>
    <property type="project" value="UniProtKB-KW"/>
</dbReference>
<evidence type="ECO:0000256" key="2">
    <source>
        <dbReference type="ARBA" id="ARBA00023125"/>
    </source>
</evidence>
<evidence type="ECO:0000313" key="5">
    <source>
        <dbReference type="EMBL" id="PTH79911.1"/>
    </source>
</evidence>
<protein>
    <submittedName>
        <fullName evidence="5">Transcriptional regulator</fullName>
    </submittedName>
</protein>
<dbReference type="PANTHER" id="PTHR36511:SF3">
    <property type="entry name" value="ANTITOXIN HIGA-2"/>
    <property type="match status" value="1"/>
</dbReference>
<evidence type="ECO:0000256" key="1">
    <source>
        <dbReference type="ARBA" id="ARBA00023015"/>
    </source>
</evidence>
<dbReference type="InterPro" id="IPR047761">
    <property type="entry name" value="NadS-like"/>
</dbReference>